<evidence type="ECO:0008006" key="4">
    <source>
        <dbReference type="Google" id="ProtNLM"/>
    </source>
</evidence>
<evidence type="ECO:0000256" key="1">
    <source>
        <dbReference type="SAM" id="SignalP"/>
    </source>
</evidence>
<organism evidence="2 3">
    <name type="scientific">Parendozoicomonas haliclonae</name>
    <dbReference type="NCBI Taxonomy" id="1960125"/>
    <lineage>
        <taxon>Bacteria</taxon>
        <taxon>Pseudomonadati</taxon>
        <taxon>Pseudomonadota</taxon>
        <taxon>Gammaproteobacteria</taxon>
        <taxon>Oceanospirillales</taxon>
        <taxon>Endozoicomonadaceae</taxon>
        <taxon>Parendozoicomonas</taxon>
    </lineage>
</organism>
<dbReference type="Gene3D" id="2.50.20.10">
    <property type="entry name" value="Lipoprotein localisation LolA/LolB/LppX"/>
    <property type="match status" value="1"/>
</dbReference>
<feature type="chain" id="PRO_5013163306" description="Outer membrane lipoprotein-sorting protein" evidence="1">
    <location>
        <begin position="28"/>
        <end position="455"/>
    </location>
</feature>
<dbReference type="AlphaFoldDB" id="A0A1X7AKL3"/>
<dbReference type="CDD" id="cd16329">
    <property type="entry name" value="LolA_like"/>
    <property type="match status" value="1"/>
</dbReference>
<proteinExistence type="predicted"/>
<dbReference type="InterPro" id="IPR010752">
    <property type="entry name" value="DUF1329"/>
</dbReference>
<dbReference type="EMBL" id="FWPT01000005">
    <property type="protein sequence ID" value="SMA47516.1"/>
    <property type="molecule type" value="Genomic_DNA"/>
</dbReference>
<keyword evidence="3" id="KW-1185">Reference proteome</keyword>
<gene>
    <name evidence="2" type="ORF">EHSB41UT_02443</name>
</gene>
<sequence>MIKTLKRTHLAASMAMCLGLASTGLQAAVSPEEAAKLGKDLTPVGAIKAGNADGTIPAWTGKLVTTQDADGFLIDPYAADKPLYTITAANMDQYADKLSDGVKAMLKRYPDTYKLPVYESRRPVSYPQKIYDAAKVNATTAKLKEGGNGLVDFAESVPFPMPQNGLEAAWNHLTRFKGGGFEAFTMQMVVQNTGDYMAVRLHDYQVFPHYLEEGFDAEQDNNVLFYFMRRALSPARLTGNVLLVHETIDQVEEARRAWAYNAGQRRVRRAPTVAYDGPGFAAEGTRTSDNVDMYNGSPDRYNWKLVGKKEMIVPYNAYRLASKEIKYDDLIQKGHINQDSARYELHRVWVVEATLKDDARHVYAKRTMYIDEDSWQAVLVDHYDGRGQLWRVAEGHHVFLDQPQTTGMTAEVLYDLQSGRYIAMGLVNEETKPTNFEFSPKRRTFTPAALRRAGK</sequence>
<keyword evidence="1" id="KW-0732">Signal</keyword>
<dbReference type="OrthoDB" id="178023at2"/>
<reference evidence="2 3" key="1">
    <citation type="submission" date="2017-03" db="EMBL/GenBank/DDBJ databases">
        <authorList>
            <person name="Afonso C.L."/>
            <person name="Miller P.J."/>
            <person name="Scott M.A."/>
            <person name="Spackman E."/>
            <person name="Goraichik I."/>
            <person name="Dimitrov K.M."/>
            <person name="Suarez D.L."/>
            <person name="Swayne D.E."/>
        </authorList>
    </citation>
    <scope>NUCLEOTIDE SEQUENCE [LARGE SCALE GENOMIC DNA]</scope>
    <source>
        <strain evidence="2">SB41UT1</strain>
    </source>
</reference>
<protein>
    <recommendedName>
        <fullName evidence="4">Outer membrane lipoprotein-sorting protein</fullName>
    </recommendedName>
</protein>
<dbReference type="Pfam" id="PF07044">
    <property type="entry name" value="DUF1329"/>
    <property type="match status" value="1"/>
</dbReference>
<name>A0A1X7AKL3_9GAMM</name>
<feature type="signal peptide" evidence="1">
    <location>
        <begin position="1"/>
        <end position="27"/>
    </location>
</feature>
<evidence type="ECO:0000313" key="2">
    <source>
        <dbReference type="EMBL" id="SMA47516.1"/>
    </source>
</evidence>
<dbReference type="RefSeq" id="WP_087110246.1">
    <property type="nucleotide sequence ID" value="NZ_CBCSCN010000003.1"/>
</dbReference>
<accession>A0A1X7AKL3</accession>
<dbReference type="Proteomes" id="UP000196573">
    <property type="component" value="Unassembled WGS sequence"/>
</dbReference>
<evidence type="ECO:0000313" key="3">
    <source>
        <dbReference type="Proteomes" id="UP000196573"/>
    </source>
</evidence>